<proteinExistence type="predicted"/>
<name>A0AAT9JTE7_SYNEL</name>
<protein>
    <recommendedName>
        <fullName evidence="2">Transposase</fullName>
    </recommendedName>
</protein>
<sequence>MIDSALPPTESDSPWKELIEAFFPEFIRFFLPIADPEIDWKRGYESLDKELQQVTADAEMGRRFCEWCWQQFSMRIADGLFHGGGMARAKLGQGLNLQCAGVGNGERCSRAGVQSQ</sequence>
<dbReference type="RefSeq" id="WP_228382977.1">
    <property type="nucleotide sequence ID" value="NZ_CP034671.2"/>
</dbReference>
<accession>A0AAT9JTE7</accession>
<evidence type="ECO:0000313" key="1">
    <source>
        <dbReference type="EMBL" id="QFZ91175.2"/>
    </source>
</evidence>
<dbReference type="AlphaFoldDB" id="A0AAT9JTE7"/>
<evidence type="ECO:0008006" key="2">
    <source>
        <dbReference type="Google" id="ProtNLM"/>
    </source>
</evidence>
<reference evidence="1" key="1">
    <citation type="submission" date="2024-01" db="EMBL/GenBank/DDBJ databases">
        <title>Synechococcus elongatus PCC 11802, a close yet different native of Synechococcus elongatus PCC 11801.</title>
        <authorList>
            <person name="Jaiswal D."/>
            <person name="Sengupta A."/>
            <person name="Sengupta S."/>
            <person name="Pakrasi H.B."/>
            <person name="Wangikar P."/>
        </authorList>
    </citation>
    <scope>NUCLEOTIDE SEQUENCE</scope>
    <source>
        <strain evidence="1">PCC 11802</strain>
    </source>
</reference>
<organism evidence="1">
    <name type="scientific">Synechococcus elongatus PCC 11802</name>
    <dbReference type="NCBI Taxonomy" id="2283154"/>
    <lineage>
        <taxon>Bacteria</taxon>
        <taxon>Bacillati</taxon>
        <taxon>Cyanobacteriota</taxon>
        <taxon>Cyanophyceae</taxon>
        <taxon>Synechococcales</taxon>
        <taxon>Synechococcaceae</taxon>
        <taxon>Synechococcus</taxon>
    </lineage>
</organism>
<dbReference type="EMBL" id="CP034671">
    <property type="protein sequence ID" value="QFZ91175.2"/>
    <property type="molecule type" value="Genomic_DNA"/>
</dbReference>
<gene>
    <name evidence="1" type="ORF">EKO22_01155</name>
</gene>